<dbReference type="EMBL" id="VLPK01000001">
    <property type="protein sequence ID" value="TSJ43397.1"/>
    <property type="molecule type" value="Genomic_DNA"/>
</dbReference>
<dbReference type="OrthoDB" id="8420726at2"/>
<keyword evidence="3" id="KW-1185">Reference proteome</keyword>
<sequence length="213" mass="24380">MSINPASDISLFNVGDVVFNNIPPAYNAYKQHLLGFGNWVNEFLAKPNPGLGRTGAVCPYIQYSKEQQFFKVGVYTEPHPEQDHIINMIRNLKDRFIEMLPLDEKDKRFKAIAILFPNLEDNEVVKIIDEVQLKLKPEFVHLGLMIGQFHENCQQPGLRNADFKPLQSPVPLLAIRFMVETDWPFLAGDPILEEAYYNNFGTVNFGKKKKALD</sequence>
<dbReference type="Proteomes" id="UP000318733">
    <property type="component" value="Unassembled WGS sequence"/>
</dbReference>
<name>A0A556MU32_9SPHI</name>
<dbReference type="Pfam" id="PF21780">
    <property type="entry name" value="DUF6875"/>
    <property type="match status" value="1"/>
</dbReference>
<organism evidence="2 3">
    <name type="scientific">Mucilaginibacter corticis</name>
    <dbReference type="NCBI Taxonomy" id="2597670"/>
    <lineage>
        <taxon>Bacteria</taxon>
        <taxon>Pseudomonadati</taxon>
        <taxon>Bacteroidota</taxon>
        <taxon>Sphingobacteriia</taxon>
        <taxon>Sphingobacteriales</taxon>
        <taxon>Sphingobacteriaceae</taxon>
        <taxon>Mucilaginibacter</taxon>
    </lineage>
</organism>
<evidence type="ECO:0000313" key="3">
    <source>
        <dbReference type="Proteomes" id="UP000318733"/>
    </source>
</evidence>
<reference evidence="2 3" key="1">
    <citation type="submission" date="2019-07" db="EMBL/GenBank/DDBJ databases">
        <authorList>
            <person name="Huq M.A."/>
        </authorList>
    </citation>
    <scope>NUCLEOTIDE SEQUENCE [LARGE SCALE GENOMIC DNA]</scope>
    <source>
        <strain evidence="2 3">MAH-19</strain>
    </source>
</reference>
<dbReference type="InterPro" id="IPR049240">
    <property type="entry name" value="DUF6875"/>
</dbReference>
<dbReference type="RefSeq" id="WP_144246962.1">
    <property type="nucleotide sequence ID" value="NZ_VLPK01000001.1"/>
</dbReference>
<dbReference type="AlphaFoldDB" id="A0A556MU32"/>
<evidence type="ECO:0000313" key="2">
    <source>
        <dbReference type="EMBL" id="TSJ43397.1"/>
    </source>
</evidence>
<comment type="caution">
    <text evidence="2">The sequence shown here is derived from an EMBL/GenBank/DDBJ whole genome shotgun (WGS) entry which is preliminary data.</text>
</comment>
<feature type="domain" description="DUF6875" evidence="1">
    <location>
        <begin position="38"/>
        <end position="203"/>
    </location>
</feature>
<evidence type="ECO:0000259" key="1">
    <source>
        <dbReference type="Pfam" id="PF21780"/>
    </source>
</evidence>
<gene>
    <name evidence="2" type="ORF">FO440_04170</name>
</gene>
<proteinExistence type="predicted"/>
<protein>
    <recommendedName>
        <fullName evidence="1">DUF6875 domain-containing protein</fullName>
    </recommendedName>
</protein>
<accession>A0A556MU32</accession>